<protein>
    <submittedName>
        <fullName evidence="2">Uncharacterized protein</fullName>
    </submittedName>
</protein>
<evidence type="ECO:0000256" key="1">
    <source>
        <dbReference type="SAM" id="MobiDB-lite"/>
    </source>
</evidence>
<sequence length="563" mass="60654">MVWRFVNTDIMESISIQKLLSTGNTDIMESISIQKLLSTGNTAIMESISIQKLLGTGNTAIMESISIQKLLGAGNTAIMESISIQKLLSTGNTDIMESISIQKLLSTGNTDIMESISIQKLLSTGNTDIMESISIQKLLCTGNTAIMESISIQKLLSTGNTAIMESISIQKLLSTGNTAIMESISIQKLLSTGNTAIMESISIQKLLSTGNTAIMESISKQKLLSTGNTAIMESISIQKLLGTGNTAIMESISIQKLPGFCCEIRISRGSRAAQRLSFYVKTSSRAGGSRDVYPLTQQRPQTFTDRESLARSQVPQGPAHAPSHTATGGGEGESYHRYFYHRFLITTHAPLETGGGGGGGGYPARAEHSATDRFEPPLHDPLCTHSRNAGSVAVTLINGEVRVSVLYLLFLLLKHYLSLDVSCHANVSLGEARRLCARVEGGAHNGIHLALVSPALTSTLAAPGSDLSVYSWSHPLSAVNLNHVTRSDFEYDSSFTHRAGPACEETGKWRPQPLAISSCCHEMGEQNVQLSLPLARPCLLHDTFIGGEPHENYSIVHIFANHR</sequence>
<comment type="caution">
    <text evidence="2">The sequence shown here is derived from an EMBL/GenBank/DDBJ whole genome shotgun (WGS) entry which is preliminary data.</text>
</comment>
<name>A0AAE0Z1K5_9GAST</name>
<evidence type="ECO:0000313" key="2">
    <source>
        <dbReference type="EMBL" id="KAK3761254.1"/>
    </source>
</evidence>
<evidence type="ECO:0000313" key="3">
    <source>
        <dbReference type="Proteomes" id="UP001283361"/>
    </source>
</evidence>
<dbReference type="Proteomes" id="UP001283361">
    <property type="component" value="Unassembled WGS sequence"/>
</dbReference>
<feature type="region of interest" description="Disordered" evidence="1">
    <location>
        <begin position="285"/>
        <end position="329"/>
    </location>
</feature>
<dbReference type="AlphaFoldDB" id="A0AAE0Z1K5"/>
<keyword evidence="3" id="KW-1185">Reference proteome</keyword>
<accession>A0AAE0Z1K5</accession>
<proteinExistence type="predicted"/>
<dbReference type="EMBL" id="JAWDGP010004927">
    <property type="protein sequence ID" value="KAK3761254.1"/>
    <property type="molecule type" value="Genomic_DNA"/>
</dbReference>
<organism evidence="2 3">
    <name type="scientific">Elysia crispata</name>
    <name type="common">lettuce slug</name>
    <dbReference type="NCBI Taxonomy" id="231223"/>
    <lineage>
        <taxon>Eukaryota</taxon>
        <taxon>Metazoa</taxon>
        <taxon>Spiralia</taxon>
        <taxon>Lophotrochozoa</taxon>
        <taxon>Mollusca</taxon>
        <taxon>Gastropoda</taxon>
        <taxon>Heterobranchia</taxon>
        <taxon>Euthyneura</taxon>
        <taxon>Panpulmonata</taxon>
        <taxon>Sacoglossa</taxon>
        <taxon>Placobranchoidea</taxon>
        <taxon>Plakobranchidae</taxon>
        <taxon>Elysia</taxon>
    </lineage>
</organism>
<reference evidence="2" key="1">
    <citation type="journal article" date="2023" name="G3 (Bethesda)">
        <title>A reference genome for the long-term kleptoplast-retaining sea slug Elysia crispata morphotype clarki.</title>
        <authorList>
            <person name="Eastman K.E."/>
            <person name="Pendleton A.L."/>
            <person name="Shaikh M.A."/>
            <person name="Suttiyut T."/>
            <person name="Ogas R."/>
            <person name="Tomko P."/>
            <person name="Gavelis G."/>
            <person name="Widhalm J.R."/>
            <person name="Wisecaver J.H."/>
        </authorList>
    </citation>
    <scope>NUCLEOTIDE SEQUENCE</scope>
    <source>
        <strain evidence="2">ECLA1</strain>
    </source>
</reference>
<gene>
    <name evidence="2" type="ORF">RRG08_022654</name>
</gene>